<dbReference type="Gene3D" id="3.20.20.300">
    <property type="entry name" value="Glycoside hydrolase, family 3, N-terminal domain"/>
    <property type="match status" value="1"/>
</dbReference>
<organism evidence="2 3">
    <name type="scientific">Trichoderma longibrachiatum ATCC 18648</name>
    <dbReference type="NCBI Taxonomy" id="983965"/>
    <lineage>
        <taxon>Eukaryota</taxon>
        <taxon>Fungi</taxon>
        <taxon>Dikarya</taxon>
        <taxon>Ascomycota</taxon>
        <taxon>Pezizomycotina</taxon>
        <taxon>Sordariomycetes</taxon>
        <taxon>Hypocreomycetidae</taxon>
        <taxon>Hypocreales</taxon>
        <taxon>Hypocreaceae</taxon>
        <taxon>Trichoderma</taxon>
    </lineage>
</organism>
<dbReference type="GO" id="GO:0005975">
    <property type="term" value="P:carbohydrate metabolic process"/>
    <property type="evidence" value="ECO:0007669"/>
    <property type="project" value="InterPro"/>
</dbReference>
<dbReference type="OrthoDB" id="5237998at2759"/>
<dbReference type="AlphaFoldDB" id="A0A2T4CAT2"/>
<reference evidence="2 3" key="1">
    <citation type="submission" date="2016-07" db="EMBL/GenBank/DDBJ databases">
        <title>Multiple horizontal gene transfer events from other fungi enriched the ability of initially mycotrophic Trichoderma (Ascomycota) to feed on dead plant biomass.</title>
        <authorList>
            <consortium name="DOE Joint Genome Institute"/>
            <person name="Aerts A."/>
            <person name="Atanasova L."/>
            <person name="Chenthamara K."/>
            <person name="Zhang J."/>
            <person name="Grujic M."/>
            <person name="Henrissat B."/>
            <person name="Kuo A."/>
            <person name="Salamov A."/>
            <person name="Lipzen A."/>
            <person name="Labutti K."/>
            <person name="Barry K."/>
            <person name="Miao Y."/>
            <person name="Rahimi M.J."/>
            <person name="Shen Q."/>
            <person name="Grigoriev I.V."/>
            <person name="Kubicek C.P."/>
            <person name="Druzhinina I.S."/>
        </authorList>
    </citation>
    <scope>NUCLEOTIDE SEQUENCE [LARGE SCALE GENOMIC DNA]</scope>
    <source>
        <strain evidence="2 3">ATCC 18648</strain>
    </source>
</reference>
<keyword evidence="1" id="KW-0812">Transmembrane</keyword>
<accession>A0A2T4CAT2</accession>
<dbReference type="InterPro" id="IPR036962">
    <property type="entry name" value="Glyco_hydro_3_N_sf"/>
</dbReference>
<dbReference type="STRING" id="983965.A0A2T4CAT2"/>
<proteinExistence type="predicted"/>
<evidence type="ECO:0000313" key="2">
    <source>
        <dbReference type="EMBL" id="PTB78632.1"/>
    </source>
</evidence>
<evidence type="ECO:0000313" key="3">
    <source>
        <dbReference type="Proteomes" id="UP000240760"/>
    </source>
</evidence>
<dbReference type="Proteomes" id="UP000240760">
    <property type="component" value="Unassembled WGS sequence"/>
</dbReference>
<protein>
    <submittedName>
        <fullName evidence="2">Glycoside hydrolase family 3 protein</fullName>
    </submittedName>
</protein>
<keyword evidence="3" id="KW-1185">Reference proteome</keyword>
<dbReference type="EMBL" id="KZ679129">
    <property type="protein sequence ID" value="PTB78632.1"/>
    <property type="molecule type" value="Genomic_DNA"/>
</dbReference>
<keyword evidence="1" id="KW-0472">Membrane</keyword>
<gene>
    <name evidence="2" type="ORF">M440DRAFT_1198075</name>
</gene>
<evidence type="ECO:0000256" key="1">
    <source>
        <dbReference type="SAM" id="Phobius"/>
    </source>
</evidence>
<keyword evidence="1" id="KW-1133">Transmembrane helix</keyword>
<keyword evidence="2" id="KW-0378">Hydrolase</keyword>
<dbReference type="GO" id="GO:0004553">
    <property type="term" value="F:hydrolase activity, hydrolyzing O-glycosyl compounds"/>
    <property type="evidence" value="ECO:0007669"/>
    <property type="project" value="InterPro"/>
</dbReference>
<feature type="transmembrane region" description="Helical" evidence="1">
    <location>
        <begin position="40"/>
        <end position="61"/>
    </location>
</feature>
<name>A0A2T4CAT2_TRILO</name>
<sequence length="158" mass="16701">MISSSLGHRASTGFTKMGKRLEYYHAALEHARPGVPASRVFIRASAALCCLLFIFWVIGIMSPFPDSVKLSTVTCVLSGLVALGSAGPTAASANAQIAAAAAQAWVPDGYYVPPYYPAPHGGWVDDWRESYAKAKALVDSMTLAEKTNITAGTGIYMG</sequence>